<evidence type="ECO:0000313" key="3">
    <source>
        <dbReference type="Proteomes" id="UP000654075"/>
    </source>
</evidence>
<protein>
    <submittedName>
        <fullName evidence="1">Uncharacterized protein</fullName>
    </submittedName>
</protein>
<accession>A0A813EGG6</accession>
<dbReference type="OrthoDB" id="447588at2759"/>
<keyword evidence="3" id="KW-1185">Reference proteome</keyword>
<reference evidence="1" key="1">
    <citation type="submission" date="2021-02" db="EMBL/GenBank/DDBJ databases">
        <authorList>
            <person name="Dougan E. K."/>
            <person name="Rhodes N."/>
            <person name="Thang M."/>
            <person name="Chan C."/>
        </authorList>
    </citation>
    <scope>NUCLEOTIDE SEQUENCE</scope>
</reference>
<comment type="caution">
    <text evidence="1">The sequence shown here is derived from an EMBL/GenBank/DDBJ whole genome shotgun (WGS) entry which is preliminary data.</text>
</comment>
<dbReference type="Proteomes" id="UP000654075">
    <property type="component" value="Unassembled WGS sequence"/>
</dbReference>
<proteinExistence type="predicted"/>
<evidence type="ECO:0000313" key="2">
    <source>
        <dbReference type="EMBL" id="CAE8645084.1"/>
    </source>
</evidence>
<dbReference type="AlphaFoldDB" id="A0A813EGG6"/>
<name>A0A813EGG6_POLGL</name>
<dbReference type="EMBL" id="CAJNNV010010210">
    <property type="protein sequence ID" value="CAE8598359.1"/>
    <property type="molecule type" value="Genomic_DNA"/>
</dbReference>
<gene>
    <name evidence="1" type="ORF">PGLA1383_LOCUS16769</name>
    <name evidence="2" type="ORF">PGLA2088_LOCUS3601</name>
</gene>
<sequence>MQPSAGHAATPWLCRCQIGATPRGNVAHLAARLPDVAEQQPCTLALAASAVVAAVPLRRRQRLHFSRLALSKRTSRCAASDSGELELQLQRAEGDVEDAPVKWEDQFQKVVEPGLGKALRLPLPCTLVCGIGPPPGEGGASSSVDESTCQRLFRRLREEAALPIEKPVWVDLTTAAQQPFEELDLLMARCRAAVICPDFEEGDRRRLRAVRVGLKFAMSSFPVPLSRVVLLSQIGAQDGKGGFNLTSFFGAKTKEGTVAGFEDDLTSAARRRPGNRPLRVTIVRVGMEPEGWGLLNGPEVSATTVRCLSGNADGNCQTSRNTAACALLEALAFSVDSGFTVVEEPLSAGVTTYRLPCWEELLLPFVGPEIWRIEVADAQKAAIFVQQWAETFFGADRGPAMRFGLKTAVEQRRTPSGCIFKFRPVDTPSGRLFEDLEYGGLEFMAETPVSGPPRLRARRSSYGFKVVTKENSERALLRQFEQDWNQAMQGGSSWISWPSF</sequence>
<evidence type="ECO:0000313" key="1">
    <source>
        <dbReference type="EMBL" id="CAE8598359.1"/>
    </source>
</evidence>
<dbReference type="Proteomes" id="UP000626109">
    <property type="component" value="Unassembled WGS sequence"/>
</dbReference>
<organism evidence="1 3">
    <name type="scientific">Polarella glacialis</name>
    <name type="common">Dinoflagellate</name>
    <dbReference type="NCBI Taxonomy" id="89957"/>
    <lineage>
        <taxon>Eukaryota</taxon>
        <taxon>Sar</taxon>
        <taxon>Alveolata</taxon>
        <taxon>Dinophyceae</taxon>
        <taxon>Suessiales</taxon>
        <taxon>Suessiaceae</taxon>
        <taxon>Polarella</taxon>
    </lineage>
</organism>
<dbReference type="EMBL" id="CAJNNW010003165">
    <property type="protein sequence ID" value="CAE8645084.1"/>
    <property type="molecule type" value="Genomic_DNA"/>
</dbReference>